<accession>A0A0W0SSS5</accession>
<comment type="caution">
    <text evidence="1">The sequence shown here is derived from an EMBL/GenBank/DDBJ whole genome shotgun (WGS) entry which is preliminary data.</text>
</comment>
<dbReference type="STRING" id="1212489.Ldro_1849"/>
<reference evidence="1 2" key="1">
    <citation type="submission" date="2015-11" db="EMBL/GenBank/DDBJ databases">
        <title>Genomic analysis of 38 Legionella species identifies large and diverse effector repertoires.</title>
        <authorList>
            <person name="Burstein D."/>
            <person name="Amaro F."/>
            <person name="Zusman T."/>
            <person name="Lifshitz Z."/>
            <person name="Cohen O."/>
            <person name="Gilbert J.A."/>
            <person name="Pupko T."/>
            <person name="Shuman H.A."/>
            <person name="Segal G."/>
        </authorList>
    </citation>
    <scope>NUCLEOTIDE SEQUENCE [LARGE SCALE GENOMIC DNA]</scope>
    <source>
        <strain evidence="1 2">ATCC 700990</strain>
    </source>
</reference>
<evidence type="ECO:0000313" key="2">
    <source>
        <dbReference type="Proteomes" id="UP000054736"/>
    </source>
</evidence>
<dbReference type="Proteomes" id="UP000054736">
    <property type="component" value="Unassembled WGS sequence"/>
</dbReference>
<dbReference type="RefSeq" id="WP_058496153.1">
    <property type="nucleotide sequence ID" value="NZ_CAAAIU010000037.1"/>
</dbReference>
<keyword evidence="2" id="KW-1185">Reference proteome</keyword>
<proteinExistence type="predicted"/>
<sequence>MRYFIGSVLILLSSLLSQTVFSFVLRNEFYVLNASKRVYDINYIVCRFTLDNKQRNTKCDVDSFFRLAPGQSKSIAVDENDNYYYTEEKAFERGIYIYQVSSQSSEGIFLRGNEDYTNYLKDHKNDLMKGYVAYCTPSRKQSVILDDFGTDRIYCHAAS</sequence>
<organism evidence="1 2">
    <name type="scientific">Legionella drozanskii LLAP-1</name>
    <dbReference type="NCBI Taxonomy" id="1212489"/>
    <lineage>
        <taxon>Bacteria</taxon>
        <taxon>Pseudomonadati</taxon>
        <taxon>Pseudomonadota</taxon>
        <taxon>Gammaproteobacteria</taxon>
        <taxon>Legionellales</taxon>
        <taxon>Legionellaceae</taxon>
        <taxon>Legionella</taxon>
    </lineage>
</organism>
<name>A0A0W0SSS5_9GAMM</name>
<evidence type="ECO:0000313" key="1">
    <source>
        <dbReference type="EMBL" id="KTC86382.1"/>
    </source>
</evidence>
<dbReference type="PATRIC" id="fig|1212489.4.peg.1956"/>
<dbReference type="AlphaFoldDB" id="A0A0W0SSS5"/>
<dbReference type="EMBL" id="LNXY01000025">
    <property type="protein sequence ID" value="KTC86382.1"/>
    <property type="molecule type" value="Genomic_DNA"/>
</dbReference>
<gene>
    <name evidence="1" type="ORF">Ldro_1849</name>
</gene>
<protein>
    <submittedName>
        <fullName evidence="1">Uncharacterized protein</fullName>
    </submittedName>
</protein>